<sequence>MPTERYRYPDNWEEIATSIKEEAGWVCENCGKVCRRTGESLQDYIKRSQYPAVEVLLHRQRYTLDGAHLDQNPDNSDRSNLRALCRVCHLNYDRKWIGMNMMRRLERAGQMRIPNCI</sequence>
<evidence type="ECO:0000313" key="2">
    <source>
        <dbReference type="Proteomes" id="UP000248857"/>
    </source>
</evidence>
<comment type="caution">
    <text evidence="1">The sequence shown here is derived from an EMBL/GenBank/DDBJ whole genome shotgun (WGS) entry which is preliminary data.</text>
</comment>
<reference evidence="1 2" key="1">
    <citation type="journal article" date="2018" name="Sci. Rep.">
        <title>A novel species of the marine cyanobacterium Acaryochloris with a unique pigment content and lifestyle.</title>
        <authorList>
            <person name="Partensky F."/>
            <person name="Six C."/>
            <person name="Ratin M."/>
            <person name="Garczarek L."/>
            <person name="Vaulot D."/>
            <person name="Probert I."/>
            <person name="Calteau A."/>
            <person name="Gourvil P."/>
            <person name="Marie D."/>
            <person name="Grebert T."/>
            <person name="Bouchier C."/>
            <person name="Le Panse S."/>
            <person name="Gachenot M."/>
            <person name="Rodriguez F."/>
            <person name="Garrido J.L."/>
        </authorList>
    </citation>
    <scope>NUCLEOTIDE SEQUENCE [LARGE SCALE GENOMIC DNA]</scope>
    <source>
        <strain evidence="1 2">RCC1774</strain>
    </source>
</reference>
<organism evidence="1 2">
    <name type="scientific">Acaryochloris thomasi RCC1774</name>
    <dbReference type="NCBI Taxonomy" id="1764569"/>
    <lineage>
        <taxon>Bacteria</taxon>
        <taxon>Bacillati</taxon>
        <taxon>Cyanobacteriota</taxon>
        <taxon>Cyanophyceae</taxon>
        <taxon>Acaryochloridales</taxon>
        <taxon>Acaryochloridaceae</taxon>
        <taxon>Acaryochloris</taxon>
        <taxon>Acaryochloris thomasi</taxon>
    </lineage>
</organism>
<protein>
    <recommendedName>
        <fullName evidence="3">HNH endonuclease</fullName>
    </recommendedName>
</protein>
<dbReference type="OrthoDB" id="161705at2"/>
<name>A0A2W1JNH3_9CYAN</name>
<evidence type="ECO:0000313" key="1">
    <source>
        <dbReference type="EMBL" id="PZD70801.1"/>
    </source>
</evidence>
<dbReference type="AlphaFoldDB" id="A0A2W1JNH3"/>
<evidence type="ECO:0008006" key="3">
    <source>
        <dbReference type="Google" id="ProtNLM"/>
    </source>
</evidence>
<proteinExistence type="predicted"/>
<dbReference type="Proteomes" id="UP000248857">
    <property type="component" value="Unassembled WGS sequence"/>
</dbReference>
<accession>A0A2W1JNH3</accession>
<dbReference type="EMBL" id="PQWO01000027">
    <property type="protein sequence ID" value="PZD70801.1"/>
    <property type="molecule type" value="Genomic_DNA"/>
</dbReference>
<keyword evidence="2" id="KW-1185">Reference proteome</keyword>
<gene>
    <name evidence="1" type="ORF">C1752_08943</name>
</gene>
<dbReference type="RefSeq" id="WP_110988632.1">
    <property type="nucleotide sequence ID" value="NZ_CAWNWM010000027.1"/>
</dbReference>